<dbReference type="OrthoDB" id="343744at2"/>
<feature type="domain" description="ABC3 transporter permease C-terminal" evidence="7">
    <location>
        <begin position="626"/>
        <end position="737"/>
    </location>
</feature>
<keyword evidence="2" id="KW-1003">Cell membrane</keyword>
<evidence type="ECO:0000256" key="2">
    <source>
        <dbReference type="ARBA" id="ARBA00022475"/>
    </source>
</evidence>
<keyword evidence="4 6" id="KW-1133">Transmembrane helix</keyword>
<feature type="transmembrane region" description="Helical" evidence="6">
    <location>
        <begin position="310"/>
        <end position="328"/>
    </location>
</feature>
<sequence>MLIRAFLSHYQRHPFQLAALMLMIVLATMLWTGVTVLTDQARSSLAQSEETVAARAHIVRTDGQPVGVEDFVRLRKTGVCVAPWLEVKRPAPEGQVIGVDPMSMACFGRSAPIQDAASLDGMPFMDIGDALRVSQEGYDSQLYLIAPRDDIELPQGYALRAFSLAPPTGELADSFLLNLDALSLLVLLITGLLIRSVYRLGLVQREASFELLYRFGVLPRRIRQLLVLELVVLTAVGVPPGLWLGASLAEALGTGFGQALGSLFDLTLYAESFGSLPWRAAVVMVALVLTVCLLEWVFPQPRQPAMVSAYARLGGGALLLAGALGVVLATELVWVFAGTALVFAGVGLLTPPLLAAVEERRSVRSGATASVADPLRRWRARELSVMFRQLALPVVALQFSIAAVLAVHALVTTFESTFEQWLGQRLAADFYIEVPQGGDSATAARRLNALEGLGTWHLVAHGKAQVRPEEAGTGADPLTADLMALTPITDLVSDWALLSSAERPWRELASGAVMVNEQLARRHDVEVGSPLELTIAGTRMRTNVVGIYADYGRPVAEVLLHADTLPAAFTPRSESFSVNKGELSRDVIHDRLADTWGAPDLQVRDNASIRELASQIFDQTFLLTRAISALTLVLAAVALLIMIWVFFTTRVWYFRLLGVWGLQGHQVRRQLRLLSVRLTLTITAAALPLGIWLTWVLVNRINPLAFGWSLPMDLYPVFWLELGLMAGAAGLLVAHLMRRQLERDANGERP</sequence>
<keyword evidence="5 6" id="KW-0472">Membrane</keyword>
<evidence type="ECO:0000256" key="4">
    <source>
        <dbReference type="ARBA" id="ARBA00022989"/>
    </source>
</evidence>
<dbReference type="AlphaFoldDB" id="A0A9X4YAS5"/>
<dbReference type="GO" id="GO:0005886">
    <property type="term" value="C:plasma membrane"/>
    <property type="evidence" value="ECO:0007669"/>
    <property type="project" value="UniProtKB-SubCell"/>
</dbReference>
<evidence type="ECO:0000256" key="1">
    <source>
        <dbReference type="ARBA" id="ARBA00004651"/>
    </source>
</evidence>
<feature type="transmembrane region" description="Helical" evidence="6">
    <location>
        <begin position="276"/>
        <end position="298"/>
    </location>
</feature>
<dbReference type="PANTHER" id="PTHR30287:SF2">
    <property type="entry name" value="BLL1001 PROTEIN"/>
    <property type="match status" value="1"/>
</dbReference>
<feature type="transmembrane region" description="Helical" evidence="6">
    <location>
        <begin position="334"/>
        <end position="357"/>
    </location>
</feature>
<feature type="transmembrane region" description="Helical" evidence="6">
    <location>
        <begin position="15"/>
        <end position="34"/>
    </location>
</feature>
<feature type="transmembrane region" description="Helical" evidence="6">
    <location>
        <begin position="674"/>
        <end position="698"/>
    </location>
</feature>
<organism evidence="8 9">
    <name type="scientific">Vreelandella halophila</name>
    <dbReference type="NCBI Taxonomy" id="86177"/>
    <lineage>
        <taxon>Bacteria</taxon>
        <taxon>Pseudomonadati</taxon>
        <taxon>Pseudomonadota</taxon>
        <taxon>Gammaproteobacteria</taxon>
        <taxon>Oceanospirillales</taxon>
        <taxon>Halomonadaceae</taxon>
        <taxon>Vreelandella</taxon>
    </lineage>
</organism>
<reference evidence="8 9" key="1">
    <citation type="submission" date="2019-11" db="EMBL/GenBank/DDBJ databases">
        <title>Genome sequences of 17 halophilic strains isolated from different environments.</title>
        <authorList>
            <person name="Furrow R.E."/>
        </authorList>
    </citation>
    <scope>NUCLEOTIDE SEQUENCE [LARGE SCALE GENOMIC DNA]</scope>
    <source>
        <strain evidence="8 9">22507_15_FS</strain>
    </source>
</reference>
<gene>
    <name evidence="8" type="ORF">GLW01_05930</name>
</gene>
<protein>
    <submittedName>
        <fullName evidence="8">FtsX-like permease family protein</fullName>
    </submittedName>
</protein>
<comment type="subcellular location">
    <subcellularLocation>
        <location evidence="1">Cell membrane</location>
        <topology evidence="1">Multi-pass membrane protein</topology>
    </subcellularLocation>
</comment>
<evidence type="ECO:0000256" key="3">
    <source>
        <dbReference type="ARBA" id="ARBA00022692"/>
    </source>
</evidence>
<feature type="transmembrane region" description="Helical" evidence="6">
    <location>
        <begin position="225"/>
        <end position="246"/>
    </location>
</feature>
<dbReference type="Pfam" id="PF02687">
    <property type="entry name" value="FtsX"/>
    <property type="match status" value="1"/>
</dbReference>
<evidence type="ECO:0000256" key="5">
    <source>
        <dbReference type="ARBA" id="ARBA00023136"/>
    </source>
</evidence>
<evidence type="ECO:0000256" key="6">
    <source>
        <dbReference type="SAM" id="Phobius"/>
    </source>
</evidence>
<feature type="transmembrane region" description="Helical" evidence="6">
    <location>
        <begin position="629"/>
        <end position="653"/>
    </location>
</feature>
<dbReference type="InterPro" id="IPR003838">
    <property type="entry name" value="ABC3_permease_C"/>
</dbReference>
<dbReference type="Proteomes" id="UP000460751">
    <property type="component" value="Unassembled WGS sequence"/>
</dbReference>
<dbReference type="PANTHER" id="PTHR30287">
    <property type="entry name" value="MEMBRANE COMPONENT OF PREDICTED ABC SUPERFAMILY METABOLITE UPTAKE TRANSPORTER"/>
    <property type="match status" value="1"/>
</dbReference>
<accession>A0A9X4YAS5</accession>
<name>A0A9X4YAS5_9GAMM</name>
<feature type="transmembrane region" description="Helical" evidence="6">
    <location>
        <begin position="390"/>
        <end position="411"/>
    </location>
</feature>
<dbReference type="InterPro" id="IPR038766">
    <property type="entry name" value="Membrane_comp_ABC_pdt"/>
</dbReference>
<keyword evidence="3 6" id="KW-0812">Transmembrane</keyword>
<evidence type="ECO:0000313" key="8">
    <source>
        <dbReference type="EMBL" id="MYL26331.1"/>
    </source>
</evidence>
<dbReference type="EMBL" id="WMEX01000003">
    <property type="protein sequence ID" value="MYL26331.1"/>
    <property type="molecule type" value="Genomic_DNA"/>
</dbReference>
<dbReference type="RefSeq" id="WP_160898502.1">
    <property type="nucleotide sequence ID" value="NZ_WMEX01000003.1"/>
</dbReference>
<evidence type="ECO:0000313" key="9">
    <source>
        <dbReference type="Proteomes" id="UP000460751"/>
    </source>
</evidence>
<keyword evidence="9" id="KW-1185">Reference proteome</keyword>
<evidence type="ECO:0000259" key="7">
    <source>
        <dbReference type="Pfam" id="PF02687"/>
    </source>
</evidence>
<feature type="transmembrane region" description="Helical" evidence="6">
    <location>
        <begin position="718"/>
        <end position="737"/>
    </location>
</feature>
<proteinExistence type="predicted"/>
<comment type="caution">
    <text evidence="8">The sequence shown here is derived from an EMBL/GenBank/DDBJ whole genome shotgun (WGS) entry which is preliminary data.</text>
</comment>